<comment type="caution">
    <text evidence="1">The sequence shown here is derived from an EMBL/GenBank/DDBJ whole genome shotgun (WGS) entry which is preliminary data.</text>
</comment>
<organism evidence="1 2">
    <name type="scientific">Candidatus Enterocloster excrementigallinarum</name>
    <dbReference type="NCBI Taxonomy" id="2838558"/>
    <lineage>
        <taxon>Bacteria</taxon>
        <taxon>Bacillati</taxon>
        <taxon>Bacillota</taxon>
        <taxon>Clostridia</taxon>
        <taxon>Lachnospirales</taxon>
        <taxon>Lachnospiraceae</taxon>
        <taxon>Enterocloster</taxon>
    </lineage>
</organism>
<dbReference type="EMBL" id="DWWB01000025">
    <property type="protein sequence ID" value="HJC66141.1"/>
    <property type="molecule type" value="Genomic_DNA"/>
</dbReference>
<accession>A0A9D2PUS4</accession>
<dbReference type="InterPro" id="IPR036593">
    <property type="entry name" value="CPE0013-like_sf"/>
</dbReference>
<dbReference type="AlphaFoldDB" id="A0A9D2PUS4"/>
<dbReference type="PANTHER" id="PTHR39450:SF1">
    <property type="entry name" value="DUF1667 DOMAIN-CONTAINING PROTEIN"/>
    <property type="match status" value="1"/>
</dbReference>
<dbReference type="Gene3D" id="3.10.530.10">
    <property type="entry name" value="CPE0013-like"/>
    <property type="match status" value="1"/>
</dbReference>
<protein>
    <submittedName>
        <fullName evidence="1">DUF1667 domain-containing protein</fullName>
    </submittedName>
</protein>
<reference evidence="1" key="1">
    <citation type="journal article" date="2021" name="PeerJ">
        <title>Extensive microbial diversity within the chicken gut microbiome revealed by metagenomics and culture.</title>
        <authorList>
            <person name="Gilroy R."/>
            <person name="Ravi A."/>
            <person name="Getino M."/>
            <person name="Pursley I."/>
            <person name="Horton D.L."/>
            <person name="Alikhan N.F."/>
            <person name="Baker D."/>
            <person name="Gharbi K."/>
            <person name="Hall N."/>
            <person name="Watson M."/>
            <person name="Adriaenssens E.M."/>
            <person name="Foster-Nyarko E."/>
            <person name="Jarju S."/>
            <person name="Secka A."/>
            <person name="Antonio M."/>
            <person name="Oren A."/>
            <person name="Chaudhuri R.R."/>
            <person name="La Ragione R."/>
            <person name="Hildebrand F."/>
            <person name="Pallen M.J."/>
        </authorList>
    </citation>
    <scope>NUCLEOTIDE SEQUENCE</scope>
    <source>
        <strain evidence="1">CHK198-12963</strain>
    </source>
</reference>
<dbReference type="SUPFAM" id="SSF160148">
    <property type="entry name" value="CPE0013-like"/>
    <property type="match status" value="1"/>
</dbReference>
<dbReference type="InterPro" id="IPR012460">
    <property type="entry name" value="DUF1667"/>
</dbReference>
<dbReference type="Pfam" id="PF07892">
    <property type="entry name" value="DUF1667"/>
    <property type="match status" value="1"/>
</dbReference>
<sequence length="119" mass="13127">MMREFTCIICPNGCEIQVRQSSITGAACPRGEEYVRQELTDPRRNIATSVLVEGGELPLASVRLTSPIPKGMIFKAMEEIKKVHLKAPVQAGTMVIHQLLGQEADVIVTRDVKRAGSFY</sequence>
<gene>
    <name evidence="1" type="ORF">H9931_05390</name>
</gene>
<name>A0A9D2PUS4_9FIRM</name>
<proteinExistence type="predicted"/>
<dbReference type="Proteomes" id="UP000823863">
    <property type="component" value="Unassembled WGS sequence"/>
</dbReference>
<dbReference type="PANTHER" id="PTHR39450">
    <property type="entry name" value="MOLYBDOPTERIN OXIDOREDUCTASE, 4FE-4S CLUSTER-BINDING SUBUNIT"/>
    <property type="match status" value="1"/>
</dbReference>
<reference evidence="1" key="2">
    <citation type="submission" date="2021-04" db="EMBL/GenBank/DDBJ databases">
        <authorList>
            <person name="Gilroy R."/>
        </authorList>
    </citation>
    <scope>NUCLEOTIDE SEQUENCE</scope>
    <source>
        <strain evidence="1">CHK198-12963</strain>
    </source>
</reference>
<evidence type="ECO:0000313" key="1">
    <source>
        <dbReference type="EMBL" id="HJC66141.1"/>
    </source>
</evidence>
<evidence type="ECO:0000313" key="2">
    <source>
        <dbReference type="Proteomes" id="UP000823863"/>
    </source>
</evidence>